<evidence type="ECO:0000259" key="2">
    <source>
        <dbReference type="Pfam" id="PF21953"/>
    </source>
</evidence>
<organism evidence="3 4">
    <name type="scientific">Trichomonascus ciferrii</name>
    <dbReference type="NCBI Taxonomy" id="44093"/>
    <lineage>
        <taxon>Eukaryota</taxon>
        <taxon>Fungi</taxon>
        <taxon>Dikarya</taxon>
        <taxon>Ascomycota</taxon>
        <taxon>Saccharomycotina</taxon>
        <taxon>Dipodascomycetes</taxon>
        <taxon>Dipodascales</taxon>
        <taxon>Trichomonascaceae</taxon>
        <taxon>Trichomonascus</taxon>
        <taxon>Trichomonascus ciferrii complex</taxon>
    </lineage>
</organism>
<dbReference type="SUPFAM" id="SSF55816">
    <property type="entry name" value="5'-nucleotidase (syn. UDP-sugar hydrolase), C-terminal domain"/>
    <property type="match status" value="1"/>
</dbReference>
<dbReference type="PIRSF" id="PIRSF017316">
    <property type="entry name" value="Pesterase_C1039"/>
    <property type="match status" value="1"/>
</dbReference>
<dbReference type="InterPro" id="IPR036907">
    <property type="entry name" value="5'-Nucleotdase_C_sf"/>
</dbReference>
<name>A0A642V9L3_9ASCO</name>
<dbReference type="OrthoDB" id="7722975at2759"/>
<dbReference type="Proteomes" id="UP000761534">
    <property type="component" value="Unassembled WGS sequence"/>
</dbReference>
<dbReference type="AlphaFoldDB" id="A0A642V9L3"/>
<keyword evidence="1" id="KW-0732">Signal</keyword>
<evidence type="ECO:0000313" key="4">
    <source>
        <dbReference type="Proteomes" id="UP000761534"/>
    </source>
</evidence>
<feature type="chain" id="PRO_5024817497" description="Putative 5'-nucleotidase C-terminal domain-containing protein" evidence="1">
    <location>
        <begin position="18"/>
        <end position="582"/>
    </location>
</feature>
<dbReference type="Gene3D" id="3.60.21.10">
    <property type="match status" value="1"/>
</dbReference>
<dbReference type="Gene3D" id="3.90.780.10">
    <property type="entry name" value="5'-Nucleotidase, C-terminal domain"/>
    <property type="match status" value="2"/>
</dbReference>
<dbReference type="PANTHER" id="PTHR11575">
    <property type="entry name" value="5'-NUCLEOTIDASE-RELATED"/>
    <property type="match status" value="1"/>
</dbReference>
<keyword evidence="4" id="KW-1185">Reference proteome</keyword>
<comment type="caution">
    <text evidence="3">The sequence shown here is derived from an EMBL/GenBank/DDBJ whole genome shotgun (WGS) entry which is preliminary data.</text>
</comment>
<dbReference type="InterPro" id="IPR029052">
    <property type="entry name" value="Metallo-depent_PP-like"/>
</dbReference>
<dbReference type="GO" id="GO:0005576">
    <property type="term" value="C:extracellular region"/>
    <property type="evidence" value="ECO:0007669"/>
    <property type="project" value="UniProtKB-ARBA"/>
</dbReference>
<dbReference type="Pfam" id="PF21953">
    <property type="entry name" value="NadN_nucleosid_C"/>
    <property type="match status" value="1"/>
</dbReference>
<feature type="domain" description="Putative 5'-nucleotidase C-terminal" evidence="2">
    <location>
        <begin position="351"/>
        <end position="547"/>
    </location>
</feature>
<proteinExistence type="predicted"/>
<dbReference type="GO" id="GO:0016787">
    <property type="term" value="F:hydrolase activity"/>
    <property type="evidence" value="ECO:0007669"/>
    <property type="project" value="InterPro"/>
</dbReference>
<evidence type="ECO:0000256" key="1">
    <source>
        <dbReference type="SAM" id="SignalP"/>
    </source>
</evidence>
<gene>
    <name evidence="3" type="ORF">TRICI_000949</name>
</gene>
<dbReference type="GO" id="GO:0009166">
    <property type="term" value="P:nucleotide catabolic process"/>
    <property type="evidence" value="ECO:0007669"/>
    <property type="project" value="InterPro"/>
</dbReference>
<dbReference type="PANTHER" id="PTHR11575:SF22">
    <property type="entry name" value="ADL392WP"/>
    <property type="match status" value="1"/>
</dbReference>
<dbReference type="InterPro" id="IPR053828">
    <property type="entry name" value="Nucleosidase_C"/>
</dbReference>
<dbReference type="VEuPathDB" id="FungiDB:TRICI_000949"/>
<dbReference type="GO" id="GO:0005829">
    <property type="term" value="C:cytosol"/>
    <property type="evidence" value="ECO:0007669"/>
    <property type="project" value="TreeGrafter"/>
</dbReference>
<reference evidence="3" key="1">
    <citation type="journal article" date="2019" name="G3 (Bethesda)">
        <title>Genome Assemblies of Two Rare Opportunistic Yeast Pathogens: Diutina rugosa (syn. Candida rugosa) and Trichomonascus ciferrii (syn. Candida ciferrii).</title>
        <authorList>
            <person name="Mixao V."/>
            <person name="Saus E."/>
            <person name="Hansen A.P."/>
            <person name="Lass-Florl C."/>
            <person name="Gabaldon T."/>
        </authorList>
    </citation>
    <scope>NUCLEOTIDE SEQUENCE</scope>
    <source>
        <strain evidence="3">CBS 4856</strain>
    </source>
</reference>
<dbReference type="InterPro" id="IPR041823">
    <property type="entry name" value="YHR202W_N"/>
</dbReference>
<dbReference type="CDD" id="cd07407">
    <property type="entry name" value="MPP_YHR202W_N"/>
    <property type="match status" value="1"/>
</dbReference>
<dbReference type="InterPro" id="IPR014485">
    <property type="entry name" value="Pesterase_C1039"/>
</dbReference>
<feature type="signal peptide" evidence="1">
    <location>
        <begin position="1"/>
        <end position="17"/>
    </location>
</feature>
<sequence length="582" mass="66124">MFRRLVGLLFFGLLVEGQLIRDLDWGELNFVHTTDTHGWLPGHLLEPQFSANWGDYISFTQHMRRRADEKGVDVVVVDTGDRHDGNGLSDATNPDGAISQQIFKQADLDIVTIGNHELYKDEIGEQELDVLASHYGERYLTSNVDIWDDESNEWKSIGGRYRVFTTKNQGYKVVAFGFLFDFNGYSPNTRVTLVEDAVEQDWFMEALEEADVDVFLIAGHIPVRHFPEFETIVNAIRKRHPSTPVQALGGHSHIRDYVVIDKWATALESGRFLETIGWASLTGIDRNGGPNEDLRFSRTYIDFNLDSLTHHTNTTRETFPTAEGEAVANAIAEYRDFLNLTEHLGCVPHSFYTNKAKYPSPHNIFSLLEKKILPMVESDVRDNSNPRYIMINTGGIRYDLMKGPFTKDTGFIVSPFPSKWMYIPSVPAETARQLLPLLNRRDRVIFNTQTLDFSDLGLPADRCDDDEEIHGFKFQNQQPLGVEEEDALQLTGGYVTHDDLGTTGDDTPHKPWPYYGVPNVVQASQNVEENVSEIDVVFNDFMKPFIIAVLEELGEDYDPIELYGGKSVIDLLPLYFTDDKCY</sequence>
<dbReference type="InterPro" id="IPR006179">
    <property type="entry name" value="5_nucleotidase/apyrase"/>
</dbReference>
<protein>
    <recommendedName>
        <fullName evidence="2">Putative 5'-nucleotidase C-terminal domain-containing protein</fullName>
    </recommendedName>
</protein>
<dbReference type="EMBL" id="SWFS01000078">
    <property type="protein sequence ID" value="KAA8916830.1"/>
    <property type="molecule type" value="Genomic_DNA"/>
</dbReference>
<dbReference type="SUPFAM" id="SSF56300">
    <property type="entry name" value="Metallo-dependent phosphatases"/>
    <property type="match status" value="1"/>
</dbReference>
<evidence type="ECO:0000313" key="3">
    <source>
        <dbReference type="EMBL" id="KAA8916830.1"/>
    </source>
</evidence>
<accession>A0A642V9L3</accession>
<dbReference type="FunFam" id="3.60.21.10:FF:000043">
    <property type="entry name" value="Ser/Thr protein phosphatase family"/>
    <property type="match status" value="1"/>
</dbReference>